<dbReference type="PANTHER" id="PTHR12526">
    <property type="entry name" value="GLYCOSYLTRANSFERASE"/>
    <property type="match status" value="1"/>
</dbReference>
<dbReference type="PANTHER" id="PTHR12526:SF627">
    <property type="entry name" value="D-RHAMNOSYLTRANSFERASE WBPZ"/>
    <property type="match status" value="1"/>
</dbReference>
<dbReference type="InterPro" id="IPR001296">
    <property type="entry name" value="Glyco_trans_1"/>
</dbReference>
<comment type="caution">
    <text evidence="3">The sequence shown here is derived from an EMBL/GenBank/DDBJ whole genome shotgun (WGS) entry which is preliminary data.</text>
</comment>
<keyword evidence="4" id="KW-1185">Reference proteome</keyword>
<dbReference type="EC" id="2.4.1.250" evidence="3"/>
<dbReference type="RefSeq" id="WP_237444703.1">
    <property type="nucleotide sequence ID" value="NZ_CAKLPX010000002.1"/>
</dbReference>
<reference evidence="3" key="1">
    <citation type="submission" date="2021-12" db="EMBL/GenBank/DDBJ databases">
        <authorList>
            <person name="Rodrigo-Torres L."/>
            <person name="Arahal R. D."/>
            <person name="Lucena T."/>
        </authorList>
    </citation>
    <scope>NUCLEOTIDE SEQUENCE</scope>
    <source>
        <strain evidence="3">CECT 8267</strain>
    </source>
</reference>
<feature type="domain" description="Glycosyl transferase family 1" evidence="1">
    <location>
        <begin position="193"/>
        <end position="346"/>
    </location>
</feature>
<dbReference type="SUPFAM" id="SSF53756">
    <property type="entry name" value="UDP-Glycosyltransferase/glycogen phosphorylase"/>
    <property type="match status" value="1"/>
</dbReference>
<keyword evidence="3" id="KW-0328">Glycosyltransferase</keyword>
<accession>A0ABM9AFM0</accession>
<dbReference type="Pfam" id="PF00534">
    <property type="entry name" value="Glycos_transf_1"/>
    <property type="match status" value="1"/>
</dbReference>
<dbReference type="Gene3D" id="3.40.50.2000">
    <property type="entry name" value="Glycogen Phosphorylase B"/>
    <property type="match status" value="2"/>
</dbReference>
<evidence type="ECO:0000313" key="4">
    <source>
        <dbReference type="Proteomes" id="UP000838100"/>
    </source>
</evidence>
<feature type="domain" description="Glycosyltransferase subfamily 4-like N-terminal" evidence="2">
    <location>
        <begin position="16"/>
        <end position="172"/>
    </location>
</feature>
<dbReference type="InterPro" id="IPR028098">
    <property type="entry name" value="Glyco_trans_4-like_N"/>
</dbReference>
<dbReference type="Proteomes" id="UP000838100">
    <property type="component" value="Unassembled WGS sequence"/>
</dbReference>
<evidence type="ECO:0000259" key="2">
    <source>
        <dbReference type="Pfam" id="PF13439"/>
    </source>
</evidence>
<gene>
    <name evidence="3" type="primary">mshA_1</name>
    <name evidence="3" type="ORF">SIN8267_02120</name>
</gene>
<evidence type="ECO:0000259" key="1">
    <source>
        <dbReference type="Pfam" id="PF00534"/>
    </source>
</evidence>
<proteinExistence type="predicted"/>
<protein>
    <submittedName>
        <fullName evidence="3">D-inositol-3-phosphate glycosyltransferase</fullName>
        <ecNumber evidence="3">2.4.1.250</ecNumber>
    </submittedName>
</protein>
<dbReference type="GO" id="GO:0102710">
    <property type="term" value="F:D-inositol-3-phosphate glycosyltransferase activity"/>
    <property type="evidence" value="ECO:0007669"/>
    <property type="project" value="UniProtKB-EC"/>
</dbReference>
<dbReference type="EMBL" id="CAKLPX010000002">
    <property type="protein sequence ID" value="CAH0992005.1"/>
    <property type="molecule type" value="Genomic_DNA"/>
</dbReference>
<keyword evidence="3" id="KW-0808">Transferase</keyword>
<dbReference type="Pfam" id="PF13439">
    <property type="entry name" value="Glyco_transf_4"/>
    <property type="match status" value="1"/>
</dbReference>
<evidence type="ECO:0000313" key="3">
    <source>
        <dbReference type="EMBL" id="CAH0992005.1"/>
    </source>
</evidence>
<organism evidence="3 4">
    <name type="scientific">Sinobacterium norvegicum</name>
    <dbReference type="NCBI Taxonomy" id="1641715"/>
    <lineage>
        <taxon>Bacteria</taxon>
        <taxon>Pseudomonadati</taxon>
        <taxon>Pseudomonadota</taxon>
        <taxon>Gammaproteobacteria</taxon>
        <taxon>Cellvibrionales</taxon>
        <taxon>Spongiibacteraceae</taxon>
        <taxon>Sinobacterium</taxon>
    </lineage>
</organism>
<sequence>MKVLQVYRTYYPDSQGGLEEAIRQIARGTSALGADNRIFSLQRKPGDAVIDYPEATVYRSHRHLSIKSCDIGFKAAPLFKELYRWCDVVHYHFPWPFADLLEAAVGGNKPYIITYHSDIVRQKKLGLIYSPLMNNFLKGAARIIATSDNYCQSSSILANYAKTVAVIPLGIDQASYPDASTSLLETTRQEYGSDFYFFVGVFRYYKGLHILLNAIKDAAYQVVIAGAGHEEEALKEQAKVLGLNNVHFPGFVSDEKKVALLTLSKAVVFPSHLRSEAFGITLLEAAMMGKPMISTEVGTGTSFVNLNETTGLVVAPNNPSLLRRAMDRLYNNPEETKKMGQMARQRYLEKFTGKVVGGSYYQLYQTIINENSHSKPT</sequence>
<name>A0ABM9AFM0_9GAMM</name>